<name>A0A5J9WMX6_9POAL</name>
<feature type="compositionally biased region" description="Basic and acidic residues" evidence="1">
    <location>
        <begin position="297"/>
        <end position="309"/>
    </location>
</feature>
<feature type="domain" description="DUF4283" evidence="2">
    <location>
        <begin position="39"/>
        <end position="106"/>
    </location>
</feature>
<evidence type="ECO:0000259" key="2">
    <source>
        <dbReference type="Pfam" id="PF14111"/>
    </source>
</evidence>
<dbReference type="Gramene" id="TVU49578">
    <property type="protein sequence ID" value="TVU49578"/>
    <property type="gene ID" value="EJB05_00892"/>
</dbReference>
<feature type="region of interest" description="Disordered" evidence="1">
    <location>
        <begin position="271"/>
        <end position="315"/>
    </location>
</feature>
<sequence>MDNVEGLMGKMKLSEAEKKGVQIGGAARRRAVITESQAVGKVFAEKLVSAEAVEQALGRIWCPIKGISVKELGENYFMITFHQASGKRRAIEEGPWMVVKDLIVVSEFDGTQTLDEIAFNTIPIWIRVLKLPLGMMDRFTGEAIGNTVGEFLEVDLENRVGDGGYFLRIKARIDINVPLMRGVMVDVGNGGSGKWCPLMYEFLPDFCYVCGIIGHIDKHYAKKLEKGEEAPYGKDLRYVPEKRRVDANFGGKGQGSRSALPWRVSYNQNRFVEGRQGSRGSSDKAGSDAPSWRKSPPRADDEKSSKHAQNEGTNSVMKSIDVVAASHANKALSLDTGGEKPGEAVKVADTSVKTGAVGKENTKEVVENVNSAIIPMQLDTKQHENTKTVPSVPLEEKEANKEKKQRVYRKHRRETKEGTSSVVDTPVLEKKRAHEEDEMEVDNKVKKQRGIGELTPELANENKKAGLSAQPCKSR</sequence>
<dbReference type="OrthoDB" id="682893at2759"/>
<evidence type="ECO:0000313" key="4">
    <source>
        <dbReference type="Proteomes" id="UP000324897"/>
    </source>
</evidence>
<evidence type="ECO:0000256" key="1">
    <source>
        <dbReference type="SAM" id="MobiDB-lite"/>
    </source>
</evidence>
<dbReference type="PANTHER" id="PTHR31286:SF180">
    <property type="entry name" value="OS10G0362600 PROTEIN"/>
    <property type="match status" value="1"/>
</dbReference>
<dbReference type="AlphaFoldDB" id="A0A5J9WMX6"/>
<reference evidence="3 4" key="1">
    <citation type="journal article" date="2019" name="Sci. Rep.">
        <title>A high-quality genome of Eragrostis curvula grass provides insights into Poaceae evolution and supports new strategies to enhance forage quality.</title>
        <authorList>
            <person name="Carballo J."/>
            <person name="Santos B.A.C.M."/>
            <person name="Zappacosta D."/>
            <person name="Garbus I."/>
            <person name="Selva J.P."/>
            <person name="Gallo C.A."/>
            <person name="Diaz A."/>
            <person name="Albertini E."/>
            <person name="Caccamo M."/>
            <person name="Echenique V."/>
        </authorList>
    </citation>
    <scope>NUCLEOTIDE SEQUENCE [LARGE SCALE GENOMIC DNA]</scope>
    <source>
        <strain evidence="4">cv. Victoria</strain>
        <tissue evidence="3">Leaf</tissue>
    </source>
</reference>
<dbReference type="Proteomes" id="UP000324897">
    <property type="component" value="Chromosome 6"/>
</dbReference>
<dbReference type="InterPro" id="IPR025558">
    <property type="entry name" value="DUF4283"/>
</dbReference>
<proteinExistence type="predicted"/>
<dbReference type="EMBL" id="RWGY01000002">
    <property type="protein sequence ID" value="TVU49578.1"/>
    <property type="molecule type" value="Genomic_DNA"/>
</dbReference>
<dbReference type="PANTHER" id="PTHR31286">
    <property type="entry name" value="GLYCINE-RICH CELL WALL STRUCTURAL PROTEIN 1.8-LIKE"/>
    <property type="match status" value="1"/>
</dbReference>
<feature type="compositionally biased region" description="Basic residues" evidence="1">
    <location>
        <begin position="403"/>
        <end position="413"/>
    </location>
</feature>
<keyword evidence="4" id="KW-1185">Reference proteome</keyword>
<feature type="region of interest" description="Disordered" evidence="1">
    <location>
        <begin position="376"/>
        <end position="475"/>
    </location>
</feature>
<dbReference type="InterPro" id="IPR040256">
    <property type="entry name" value="At4g02000-like"/>
</dbReference>
<organism evidence="3 4">
    <name type="scientific">Eragrostis curvula</name>
    <name type="common">weeping love grass</name>
    <dbReference type="NCBI Taxonomy" id="38414"/>
    <lineage>
        <taxon>Eukaryota</taxon>
        <taxon>Viridiplantae</taxon>
        <taxon>Streptophyta</taxon>
        <taxon>Embryophyta</taxon>
        <taxon>Tracheophyta</taxon>
        <taxon>Spermatophyta</taxon>
        <taxon>Magnoliopsida</taxon>
        <taxon>Liliopsida</taxon>
        <taxon>Poales</taxon>
        <taxon>Poaceae</taxon>
        <taxon>PACMAD clade</taxon>
        <taxon>Chloridoideae</taxon>
        <taxon>Eragrostideae</taxon>
        <taxon>Eragrostidinae</taxon>
        <taxon>Eragrostis</taxon>
    </lineage>
</organism>
<dbReference type="Pfam" id="PF14111">
    <property type="entry name" value="DUF4283"/>
    <property type="match status" value="1"/>
</dbReference>
<feature type="compositionally biased region" description="Basic and acidic residues" evidence="1">
    <location>
        <begin position="427"/>
        <end position="445"/>
    </location>
</feature>
<gene>
    <name evidence="3" type="ORF">EJB05_00892</name>
</gene>
<evidence type="ECO:0000313" key="3">
    <source>
        <dbReference type="EMBL" id="TVU49578.1"/>
    </source>
</evidence>
<feature type="non-terminal residue" evidence="3">
    <location>
        <position position="1"/>
    </location>
</feature>
<accession>A0A5J9WMX6</accession>
<protein>
    <recommendedName>
        <fullName evidence="2">DUF4283 domain-containing protein</fullName>
    </recommendedName>
</protein>
<comment type="caution">
    <text evidence="3">The sequence shown here is derived from an EMBL/GenBank/DDBJ whole genome shotgun (WGS) entry which is preliminary data.</text>
</comment>